<keyword evidence="2" id="KW-0812">Transmembrane</keyword>
<keyword evidence="5" id="KW-1185">Reference proteome</keyword>
<sequence>MVQGGHNLRHSRHSPSAQSPPSPEGINVVPRASRAYATPTMNKDSDVARSGNEDEGRIPFPQQPIMVRRKAGKRKLITQVALAVTLIVLVPVVVWAYVYILGGIAFSTGGTEVVGETAIPSGTALTWVSISDSTLDTVTITGATVTDALTV</sequence>
<evidence type="ECO:0000313" key="3">
    <source>
        <dbReference type="EMBL" id="GIQ82373.1"/>
    </source>
</evidence>
<feature type="region of interest" description="Disordered" evidence="1">
    <location>
        <begin position="1"/>
        <end position="63"/>
    </location>
</feature>
<dbReference type="EMBL" id="BDIP01000673">
    <property type="protein sequence ID" value="GIQ82373.1"/>
    <property type="molecule type" value="Genomic_DNA"/>
</dbReference>
<reference evidence="4 5" key="2">
    <citation type="journal article" date="2018" name="PLoS ONE">
        <title>The draft genome of Kipferlia bialata reveals reductive genome evolution in fornicate parasites.</title>
        <authorList>
            <person name="Tanifuji G."/>
            <person name="Takabayashi S."/>
            <person name="Kume K."/>
            <person name="Takagi M."/>
            <person name="Nakayama T."/>
            <person name="Kamikawa R."/>
            <person name="Inagaki Y."/>
            <person name="Hashimoto T."/>
        </authorList>
    </citation>
    <scope>NUCLEOTIDE SEQUENCE [LARGE SCALE GENOMIC DNA]</scope>
    <source>
        <strain evidence="4">NY0173</strain>
    </source>
</reference>
<feature type="compositionally biased region" description="Basic and acidic residues" evidence="1">
    <location>
        <begin position="43"/>
        <end position="57"/>
    </location>
</feature>
<evidence type="ECO:0000256" key="1">
    <source>
        <dbReference type="SAM" id="MobiDB-lite"/>
    </source>
</evidence>
<keyword evidence="2" id="KW-0472">Membrane</keyword>
<protein>
    <submittedName>
        <fullName evidence="4">Uncharacterized protein</fullName>
    </submittedName>
</protein>
<evidence type="ECO:0000256" key="2">
    <source>
        <dbReference type="SAM" id="Phobius"/>
    </source>
</evidence>
<feature type="non-terminal residue" evidence="4">
    <location>
        <position position="151"/>
    </location>
</feature>
<evidence type="ECO:0000313" key="5">
    <source>
        <dbReference type="Proteomes" id="UP000265618"/>
    </source>
</evidence>
<organism evidence="4 5">
    <name type="scientific">Kipferlia bialata</name>
    <dbReference type="NCBI Taxonomy" id="797122"/>
    <lineage>
        <taxon>Eukaryota</taxon>
        <taxon>Metamonada</taxon>
        <taxon>Carpediemonas-like organisms</taxon>
        <taxon>Kipferlia</taxon>
    </lineage>
</organism>
<dbReference type="EMBL" id="BDIP01002780">
    <property type="protein sequence ID" value="GIQ86815.1"/>
    <property type="molecule type" value="Genomic_DNA"/>
</dbReference>
<reference evidence="4" key="1">
    <citation type="submission" date="2016-10" db="EMBL/GenBank/DDBJ databases">
        <authorList>
            <person name="Tanifuji G."/>
            <person name="Kume K."/>
            <person name="Nakayama T."/>
            <person name="Takabayashi S."/>
            <person name="Hashimoto T."/>
        </authorList>
    </citation>
    <scope>NUCLEOTIDE SEQUENCE</scope>
    <source>
        <strain evidence="4">NY0173</strain>
    </source>
</reference>
<dbReference type="Proteomes" id="UP000265618">
    <property type="component" value="Unassembled WGS sequence"/>
</dbReference>
<keyword evidence="2" id="KW-1133">Transmembrane helix</keyword>
<proteinExistence type="predicted"/>
<accession>A0A9K3D3A0</accession>
<comment type="caution">
    <text evidence="4">The sequence shown here is derived from an EMBL/GenBank/DDBJ whole genome shotgun (WGS) entry which is preliminary data.</text>
</comment>
<name>A0A9K3D3A0_9EUKA</name>
<feature type="transmembrane region" description="Helical" evidence="2">
    <location>
        <begin position="76"/>
        <end position="100"/>
    </location>
</feature>
<gene>
    <name evidence="3" type="ORF">KIPB_003495</name>
    <name evidence="4" type="ORF">KIPB_008740</name>
</gene>
<dbReference type="AlphaFoldDB" id="A0A9K3D3A0"/>
<evidence type="ECO:0000313" key="4">
    <source>
        <dbReference type="EMBL" id="GIQ86815.1"/>
    </source>
</evidence>